<dbReference type="OrthoDB" id="10476109at2759"/>
<evidence type="ECO:0000313" key="3">
    <source>
        <dbReference type="Proteomes" id="UP000663879"/>
    </source>
</evidence>
<sequence length="335" mass="38023">MTNTSNTNQNTDHQIIDNEKKYALVKWLENSQFDVNNEWFGRLTSVPHSNIIDLDIDDLKVGMEISVFRNCGEIWRAQVIIPRTTSNDVSPPPPTSPHSTKQKTNKNIPKFNETLESIENSSCNFFTDFEDRTPSTPLLNPTLMLLTTPTTLSSPGLDVNNSTCKLNKELQFLQKAINDAGLTDFYQTSHTNDHLINLTNQQQQQQSQSPLLSSTCLKPSYNFMTSSTHEPTSNSIESVLKIQNELLEQQKELRSIEMETLEQLKLLQYNLNRLARKFDSFENIILNTTSNNNLMSTGLMNTNFLTTNNTLKMTKANLNNKLTTGSTIQQIKVVK</sequence>
<name>A0A813ZVZ5_9BILA</name>
<organism evidence="2 3">
    <name type="scientific">Brachionus calyciflorus</name>
    <dbReference type="NCBI Taxonomy" id="104777"/>
    <lineage>
        <taxon>Eukaryota</taxon>
        <taxon>Metazoa</taxon>
        <taxon>Spiralia</taxon>
        <taxon>Gnathifera</taxon>
        <taxon>Rotifera</taxon>
        <taxon>Eurotatoria</taxon>
        <taxon>Monogononta</taxon>
        <taxon>Pseudotrocha</taxon>
        <taxon>Ploima</taxon>
        <taxon>Brachionidae</taxon>
        <taxon>Brachionus</taxon>
    </lineage>
</organism>
<reference evidence="2" key="1">
    <citation type="submission" date="2021-02" db="EMBL/GenBank/DDBJ databases">
        <authorList>
            <person name="Nowell W R."/>
        </authorList>
    </citation>
    <scope>NUCLEOTIDE SEQUENCE</scope>
    <source>
        <strain evidence="2">Ploen Becks lab</strain>
    </source>
</reference>
<protein>
    <submittedName>
        <fullName evidence="2">Uncharacterized protein</fullName>
    </submittedName>
</protein>
<accession>A0A813ZVZ5</accession>
<evidence type="ECO:0000256" key="1">
    <source>
        <dbReference type="SAM" id="MobiDB-lite"/>
    </source>
</evidence>
<dbReference type="Proteomes" id="UP000663879">
    <property type="component" value="Unassembled WGS sequence"/>
</dbReference>
<proteinExistence type="predicted"/>
<keyword evidence="3" id="KW-1185">Reference proteome</keyword>
<evidence type="ECO:0000313" key="2">
    <source>
        <dbReference type="EMBL" id="CAF0903866.1"/>
    </source>
</evidence>
<comment type="caution">
    <text evidence="2">The sequence shown here is derived from an EMBL/GenBank/DDBJ whole genome shotgun (WGS) entry which is preliminary data.</text>
</comment>
<gene>
    <name evidence="2" type="ORF">OXX778_LOCUS11541</name>
</gene>
<dbReference type="EMBL" id="CAJNOC010001965">
    <property type="protein sequence ID" value="CAF0903866.1"/>
    <property type="molecule type" value="Genomic_DNA"/>
</dbReference>
<dbReference type="AlphaFoldDB" id="A0A813ZVZ5"/>
<feature type="region of interest" description="Disordered" evidence="1">
    <location>
        <begin position="84"/>
        <end position="107"/>
    </location>
</feature>